<dbReference type="InterPro" id="IPR013830">
    <property type="entry name" value="SGNH_hydro"/>
</dbReference>
<feature type="domain" description="SGNH hydrolase-type esterase" evidence="1">
    <location>
        <begin position="219"/>
        <end position="423"/>
    </location>
</feature>
<name>A0A7W8J6T8_9BACT</name>
<dbReference type="Pfam" id="PF13472">
    <property type="entry name" value="Lipase_GDSL_2"/>
    <property type="match status" value="1"/>
</dbReference>
<dbReference type="InterPro" id="IPR036514">
    <property type="entry name" value="SGNH_hydro_sf"/>
</dbReference>
<evidence type="ECO:0000313" key="3">
    <source>
        <dbReference type="Proteomes" id="UP000569092"/>
    </source>
</evidence>
<dbReference type="PANTHER" id="PTHR43784:SF2">
    <property type="entry name" value="GDSL-LIKE LIPASE_ACYLHYDROLASE, PUTATIVE (AFU_ORTHOLOGUE AFUA_2G00820)-RELATED"/>
    <property type="match status" value="1"/>
</dbReference>
<dbReference type="SUPFAM" id="SSF52266">
    <property type="entry name" value="SGNH hydrolase"/>
    <property type="match status" value="1"/>
</dbReference>
<dbReference type="Proteomes" id="UP000569092">
    <property type="component" value="Unassembled WGS sequence"/>
</dbReference>
<proteinExistence type="predicted"/>
<sequence>MNLSLESDKAKMRSHTSRIVLIVCAAAALVMNLRAEKQKSKEQWITSWSTAVHTPLTFPGLPPTPIFYNQTIRMIVRPTIGGQRLRVRFSNAYGTSALTIGAASIALTDHGSMISPDSNHPLTFGGATSIKVPAGAPMLSDPVDLKVTPFAELSISIYVPDHTPATTTHFWAQHDTYIAGPGDATEKSELENATAATSWYWLSDLEVASPDRAAALVTFGDSITDGVGAKHGEYGDWPDQLARRLADTKESQNLAILNEGIGGNRIWHDGAGVSALARFDRDVLALPGVTEVLILEGINDIGWPHMKPRALKDGVAPPSNPFAFETVSSKELILGYEQLIERAHQHGIRVFGATLTPYEGADYFSQDGEVVRQEVNEWIRRSGAFDGVVDFDLAVRDPAHPSRFREEYQSGDQLHPSTAGYKAMAASVDLATLRGGSR</sequence>
<dbReference type="GO" id="GO:0016788">
    <property type="term" value="F:hydrolase activity, acting on ester bonds"/>
    <property type="evidence" value="ECO:0007669"/>
    <property type="project" value="UniProtKB-ARBA"/>
</dbReference>
<organism evidence="2 3">
    <name type="scientific">Tunturiibacter lichenicola</name>
    <dbReference type="NCBI Taxonomy" id="2051959"/>
    <lineage>
        <taxon>Bacteria</taxon>
        <taxon>Pseudomonadati</taxon>
        <taxon>Acidobacteriota</taxon>
        <taxon>Terriglobia</taxon>
        <taxon>Terriglobales</taxon>
        <taxon>Acidobacteriaceae</taxon>
        <taxon>Tunturiibacter</taxon>
    </lineage>
</organism>
<dbReference type="Gene3D" id="3.40.50.1110">
    <property type="entry name" value="SGNH hydrolase"/>
    <property type="match status" value="1"/>
</dbReference>
<dbReference type="InterPro" id="IPR053140">
    <property type="entry name" value="GDSL_Rv0518-like"/>
</dbReference>
<dbReference type="CDD" id="cd01830">
    <property type="entry name" value="XynE_like"/>
    <property type="match status" value="1"/>
</dbReference>
<evidence type="ECO:0000313" key="2">
    <source>
        <dbReference type="EMBL" id="MBB5343733.1"/>
    </source>
</evidence>
<dbReference type="EMBL" id="JACHDZ010000002">
    <property type="protein sequence ID" value="MBB5343733.1"/>
    <property type="molecule type" value="Genomic_DNA"/>
</dbReference>
<dbReference type="AlphaFoldDB" id="A0A7W8J6T8"/>
<reference evidence="2 3" key="1">
    <citation type="submission" date="2020-08" db="EMBL/GenBank/DDBJ databases">
        <title>Genomic Encyclopedia of Type Strains, Phase IV (KMG-V): Genome sequencing to study the core and pangenomes of soil and plant-associated prokaryotes.</title>
        <authorList>
            <person name="Whitman W."/>
        </authorList>
    </citation>
    <scope>NUCLEOTIDE SEQUENCE [LARGE SCALE GENOMIC DNA]</scope>
    <source>
        <strain evidence="2 3">M8US30</strain>
    </source>
</reference>
<dbReference type="PANTHER" id="PTHR43784">
    <property type="entry name" value="GDSL-LIKE LIPASE/ACYLHYDROLASE, PUTATIVE (AFU_ORTHOLOGUE AFUA_2G00820)-RELATED"/>
    <property type="match status" value="1"/>
</dbReference>
<protein>
    <submittedName>
        <fullName evidence="2">Lysophospholipase L1-like esterase</fullName>
    </submittedName>
</protein>
<comment type="caution">
    <text evidence="2">The sequence shown here is derived from an EMBL/GenBank/DDBJ whole genome shotgun (WGS) entry which is preliminary data.</text>
</comment>
<accession>A0A7W8J6T8</accession>
<gene>
    <name evidence="2" type="ORF">HDF10_001708</name>
</gene>
<evidence type="ECO:0000259" key="1">
    <source>
        <dbReference type="Pfam" id="PF13472"/>
    </source>
</evidence>